<dbReference type="PANTHER" id="PTHR46953">
    <property type="entry name" value="G-PROTEIN COUPLED RECEPTOR MTH-LIKE 1-RELATED"/>
    <property type="match status" value="1"/>
</dbReference>
<keyword evidence="1" id="KW-0812">Transmembrane</keyword>
<dbReference type="EMBL" id="AFFK01020107">
    <property type="status" value="NOT_ANNOTATED_CDS"/>
    <property type="molecule type" value="Genomic_DNA"/>
</dbReference>
<feature type="transmembrane region" description="Helical" evidence="1">
    <location>
        <begin position="171"/>
        <end position="196"/>
    </location>
</feature>
<organism evidence="2 3">
    <name type="scientific">Strigamia maritima</name>
    <name type="common">European centipede</name>
    <name type="synonym">Geophilus maritimus</name>
    <dbReference type="NCBI Taxonomy" id="126957"/>
    <lineage>
        <taxon>Eukaryota</taxon>
        <taxon>Metazoa</taxon>
        <taxon>Ecdysozoa</taxon>
        <taxon>Arthropoda</taxon>
        <taxon>Myriapoda</taxon>
        <taxon>Chilopoda</taxon>
        <taxon>Pleurostigmophora</taxon>
        <taxon>Geophilomorpha</taxon>
        <taxon>Linotaeniidae</taxon>
        <taxon>Strigamia</taxon>
    </lineage>
</organism>
<dbReference type="AlphaFoldDB" id="T1IXL9"/>
<dbReference type="EnsemblMetazoa" id="SMAR005957-RA">
    <property type="protein sequence ID" value="SMAR005957-PA"/>
    <property type="gene ID" value="SMAR005957"/>
</dbReference>
<dbReference type="InterPro" id="IPR052808">
    <property type="entry name" value="GPCR_Mth-like"/>
</dbReference>
<dbReference type="PANTHER" id="PTHR46953:SF1">
    <property type="entry name" value="G-PROTEIN COUPLED RECEPTOR MTH-LIKE 1-RELATED"/>
    <property type="match status" value="1"/>
</dbReference>
<dbReference type="PhylomeDB" id="T1IXL9"/>
<dbReference type="Proteomes" id="UP000014500">
    <property type="component" value="Unassembled WGS sequence"/>
</dbReference>
<proteinExistence type="predicted"/>
<name>T1IXL9_STRMM</name>
<feature type="transmembrane region" description="Helical" evidence="1">
    <location>
        <begin position="217"/>
        <end position="241"/>
    </location>
</feature>
<accession>T1IXL9</accession>
<dbReference type="HOGENOM" id="CLU_827213_0_0_1"/>
<feature type="transmembrane region" description="Helical" evidence="1">
    <location>
        <begin position="261"/>
        <end position="285"/>
    </location>
</feature>
<keyword evidence="1" id="KW-0472">Membrane</keyword>
<reference evidence="2" key="2">
    <citation type="submission" date="2015-02" db="UniProtKB">
        <authorList>
            <consortium name="EnsemblMetazoa"/>
        </authorList>
    </citation>
    <scope>IDENTIFICATION</scope>
</reference>
<sequence length="376" mass="43440">MNETIYSEDCIFYPNGSIEYRNSTIDDDYFNEKKNCVPFHESFLSCWKWKFSSDELFYNTTTRSWTYNLSSQEYKPGNYNMTSADHSVVVCIPLTLYPEYFYFDGIFVILSIFSILCLMAAFHLHLKSSRNSKINHYDVKPMLCHMTCLSMIYVTDAVFITRFSIETAAKWQILALAFQIGALISTLTWLNVITFDMWNQFRPKYEMIQIEHTGKGFACRCLYAFSIPLLIIIIIIVPRILMSSVNSVLADPAGVRNDWLIQIFFLGSDALLNSVNLVFCVLTMINVRKARKSVENVINSCRRNRSMLRIGMYVWIISGFSIMCGLIAHFLREINFLLPILPDMIMELQARCGTTEKSVMISKDNLCQAAFHEQPV</sequence>
<evidence type="ECO:0008006" key="4">
    <source>
        <dbReference type="Google" id="ProtNLM"/>
    </source>
</evidence>
<dbReference type="Gene3D" id="1.20.1070.10">
    <property type="entry name" value="Rhodopsin 7-helix transmembrane proteins"/>
    <property type="match status" value="1"/>
</dbReference>
<evidence type="ECO:0000313" key="2">
    <source>
        <dbReference type="EnsemblMetazoa" id="SMAR005957-PA"/>
    </source>
</evidence>
<feature type="transmembrane region" description="Helical" evidence="1">
    <location>
        <begin position="100"/>
        <end position="122"/>
    </location>
</feature>
<feature type="transmembrane region" description="Helical" evidence="1">
    <location>
        <begin position="143"/>
        <end position="165"/>
    </location>
</feature>
<reference evidence="3" key="1">
    <citation type="submission" date="2011-05" db="EMBL/GenBank/DDBJ databases">
        <authorList>
            <person name="Richards S.R."/>
            <person name="Qu J."/>
            <person name="Jiang H."/>
            <person name="Jhangiani S.N."/>
            <person name="Agravi P."/>
            <person name="Goodspeed R."/>
            <person name="Gross S."/>
            <person name="Mandapat C."/>
            <person name="Jackson L."/>
            <person name="Mathew T."/>
            <person name="Pu L."/>
            <person name="Thornton R."/>
            <person name="Saada N."/>
            <person name="Wilczek-Boney K.B."/>
            <person name="Lee S."/>
            <person name="Kovar C."/>
            <person name="Wu Y."/>
            <person name="Scherer S.E."/>
            <person name="Worley K.C."/>
            <person name="Muzny D.M."/>
            <person name="Gibbs R."/>
        </authorList>
    </citation>
    <scope>NUCLEOTIDE SEQUENCE</scope>
    <source>
        <strain evidence="3">Brora</strain>
    </source>
</reference>
<keyword evidence="3" id="KW-1185">Reference proteome</keyword>
<feature type="transmembrane region" description="Helical" evidence="1">
    <location>
        <begin position="312"/>
        <end position="331"/>
    </location>
</feature>
<keyword evidence="1" id="KW-1133">Transmembrane helix</keyword>
<protein>
    <recommendedName>
        <fullName evidence="4">G-protein coupled receptors family 1 profile domain-containing protein</fullName>
    </recommendedName>
</protein>
<evidence type="ECO:0000256" key="1">
    <source>
        <dbReference type="SAM" id="Phobius"/>
    </source>
</evidence>
<evidence type="ECO:0000313" key="3">
    <source>
        <dbReference type="Proteomes" id="UP000014500"/>
    </source>
</evidence>